<protein>
    <submittedName>
        <fullName evidence="4">Efflux RND transporter periplasmic adaptor subunit</fullName>
    </submittedName>
</protein>
<evidence type="ECO:0000313" key="5">
    <source>
        <dbReference type="Proteomes" id="UP000305729"/>
    </source>
</evidence>
<comment type="similarity">
    <text evidence="1">Belongs to the membrane fusion protein (MFP) (TC 8.A.1) family.</text>
</comment>
<feature type="chain" id="PRO_5035320172" evidence="3">
    <location>
        <begin position="26"/>
        <end position="397"/>
    </location>
</feature>
<dbReference type="InterPro" id="IPR006143">
    <property type="entry name" value="RND_pump_MFP"/>
</dbReference>
<dbReference type="RefSeq" id="WP_138538900.1">
    <property type="nucleotide sequence ID" value="NZ_CP045429.1"/>
</dbReference>
<reference evidence="4 5" key="1">
    <citation type="submission" date="2019-10" db="EMBL/GenBank/DDBJ databases">
        <title>Pseudoalteromonas rubra S4059.</title>
        <authorList>
            <person name="Paulsen S."/>
            <person name="Wang X."/>
        </authorList>
    </citation>
    <scope>NUCLEOTIDE SEQUENCE [LARGE SCALE GENOMIC DNA]</scope>
    <source>
        <strain evidence="4 5">S4059</strain>
    </source>
</reference>
<organism evidence="4 5">
    <name type="scientific">Pseudoalteromonas rubra</name>
    <dbReference type="NCBI Taxonomy" id="43658"/>
    <lineage>
        <taxon>Bacteria</taxon>
        <taxon>Pseudomonadati</taxon>
        <taxon>Pseudomonadota</taxon>
        <taxon>Gammaproteobacteria</taxon>
        <taxon>Alteromonadales</taxon>
        <taxon>Pseudoalteromonadaceae</taxon>
        <taxon>Pseudoalteromonas</taxon>
    </lineage>
</organism>
<proteinExistence type="inferred from homology"/>
<sequence>MTLLNNRLLITQLAFCGLCATIVFAIPSLGGADTKDSPAAEPSQGASALVTPPQVTTTSVKAASYTHIITGHGTVSATHTLTLSSEVGGRVTRLHPDFKQGERLSAGTVLARLDDTQLQQTLANAEVSLAQARLDAEAEKLQGDPNKMQWRQLASTDSHDVLQPLRAPQQQVVAAQLSLAEAQLNSARYNLAASQFTLPFDATIVKRSVQPGSYVQPGSAIATLYSTAQAEITIELSAEQWRHLPAELMPEGGWHVTLRDTTNTDEQTQWHGRVSRLSQYVDPQSRQRLAIIIVDRPLDQTQPLYFGSYVKAQIQGVKQDDLWRIPASALSQQNLIWYVDKENRLAHFTPQIQFRQHGDLYINAPTDLHLANIVVRPLSAYLDGMKVTPIQQEHSND</sequence>
<dbReference type="NCBIfam" id="TIGR01730">
    <property type="entry name" value="RND_mfp"/>
    <property type="match status" value="1"/>
</dbReference>
<gene>
    <name evidence="4" type="ORF">CWC22_005155</name>
</gene>
<evidence type="ECO:0000256" key="3">
    <source>
        <dbReference type="SAM" id="SignalP"/>
    </source>
</evidence>
<dbReference type="Gene3D" id="2.40.30.170">
    <property type="match status" value="1"/>
</dbReference>
<dbReference type="Proteomes" id="UP000305729">
    <property type="component" value="Chromosome 1"/>
</dbReference>
<dbReference type="STRING" id="43658.AT705_17340"/>
<accession>A0A5S3UTH9</accession>
<dbReference type="GO" id="GO:0015562">
    <property type="term" value="F:efflux transmembrane transporter activity"/>
    <property type="evidence" value="ECO:0007669"/>
    <property type="project" value="TreeGrafter"/>
</dbReference>
<evidence type="ECO:0000256" key="1">
    <source>
        <dbReference type="ARBA" id="ARBA00009477"/>
    </source>
</evidence>
<dbReference type="AlphaFoldDB" id="A0A5S3UTH9"/>
<dbReference type="EMBL" id="CP045429">
    <property type="protein sequence ID" value="QPB82406.1"/>
    <property type="molecule type" value="Genomic_DNA"/>
</dbReference>
<dbReference type="Gene3D" id="1.10.287.470">
    <property type="entry name" value="Helix hairpin bin"/>
    <property type="match status" value="1"/>
</dbReference>
<name>A0A5S3UTH9_9GAMM</name>
<evidence type="ECO:0000256" key="2">
    <source>
        <dbReference type="SAM" id="MobiDB-lite"/>
    </source>
</evidence>
<evidence type="ECO:0000313" key="4">
    <source>
        <dbReference type="EMBL" id="QPB82406.1"/>
    </source>
</evidence>
<dbReference type="Gene3D" id="2.40.50.100">
    <property type="match status" value="1"/>
</dbReference>
<dbReference type="PANTHER" id="PTHR30469">
    <property type="entry name" value="MULTIDRUG RESISTANCE PROTEIN MDTA"/>
    <property type="match status" value="1"/>
</dbReference>
<dbReference type="GO" id="GO:1990281">
    <property type="term" value="C:efflux pump complex"/>
    <property type="evidence" value="ECO:0007669"/>
    <property type="project" value="TreeGrafter"/>
</dbReference>
<feature type="region of interest" description="Disordered" evidence="2">
    <location>
        <begin position="33"/>
        <end position="52"/>
    </location>
</feature>
<feature type="signal peptide" evidence="3">
    <location>
        <begin position="1"/>
        <end position="25"/>
    </location>
</feature>
<dbReference type="SUPFAM" id="SSF111369">
    <property type="entry name" value="HlyD-like secretion proteins"/>
    <property type="match status" value="1"/>
</dbReference>
<dbReference type="PANTHER" id="PTHR30469:SF15">
    <property type="entry name" value="HLYD FAMILY OF SECRETION PROTEINS"/>
    <property type="match status" value="1"/>
</dbReference>
<keyword evidence="3" id="KW-0732">Signal</keyword>